<comment type="caution">
    <text evidence="2">The sequence shown here is derived from an EMBL/GenBank/DDBJ whole genome shotgun (WGS) entry which is preliminary data.</text>
</comment>
<evidence type="ECO:0000313" key="3">
    <source>
        <dbReference type="Proteomes" id="UP000321513"/>
    </source>
</evidence>
<dbReference type="PANTHER" id="PTHR37309:SF1">
    <property type="entry name" value="SLR0284 PROTEIN"/>
    <property type="match status" value="1"/>
</dbReference>
<keyword evidence="3" id="KW-1185">Reference proteome</keyword>
<dbReference type="Pfam" id="PF04020">
    <property type="entry name" value="Phage_holin_4_2"/>
    <property type="match status" value="1"/>
</dbReference>
<gene>
    <name evidence="2" type="ORF">SAE01_07250</name>
</gene>
<dbReference type="InterPro" id="IPR007165">
    <property type="entry name" value="Phage_holin_4_2"/>
</dbReference>
<keyword evidence="1" id="KW-1133">Transmembrane helix</keyword>
<feature type="transmembrane region" description="Helical" evidence="1">
    <location>
        <begin position="90"/>
        <end position="112"/>
    </location>
</feature>
<dbReference type="AlphaFoldDB" id="A0A512B8H9"/>
<dbReference type="EMBL" id="BJYT01000002">
    <property type="protein sequence ID" value="GEO08229.1"/>
    <property type="molecule type" value="Genomic_DNA"/>
</dbReference>
<evidence type="ECO:0000256" key="1">
    <source>
        <dbReference type="SAM" id="Phobius"/>
    </source>
</evidence>
<reference evidence="2 3" key="1">
    <citation type="submission" date="2019-07" db="EMBL/GenBank/DDBJ databases">
        <title>Whole genome shotgun sequence of Segetibacter aerophilus NBRC 106135.</title>
        <authorList>
            <person name="Hosoyama A."/>
            <person name="Uohara A."/>
            <person name="Ohji S."/>
            <person name="Ichikawa N."/>
        </authorList>
    </citation>
    <scope>NUCLEOTIDE SEQUENCE [LARGE SCALE GENOMIC DNA]</scope>
    <source>
        <strain evidence="2 3">NBRC 106135</strain>
    </source>
</reference>
<evidence type="ECO:0008006" key="4">
    <source>
        <dbReference type="Google" id="ProtNLM"/>
    </source>
</evidence>
<dbReference type="Proteomes" id="UP000321513">
    <property type="component" value="Unassembled WGS sequence"/>
</dbReference>
<feature type="transmembrane region" description="Helical" evidence="1">
    <location>
        <begin position="29"/>
        <end position="50"/>
    </location>
</feature>
<dbReference type="RefSeq" id="WP_147202307.1">
    <property type="nucleotide sequence ID" value="NZ_BJYT01000002.1"/>
</dbReference>
<dbReference type="PANTHER" id="PTHR37309">
    <property type="entry name" value="SLR0284 PROTEIN"/>
    <property type="match status" value="1"/>
</dbReference>
<feature type="transmembrane region" description="Helical" evidence="1">
    <location>
        <begin position="57"/>
        <end position="78"/>
    </location>
</feature>
<dbReference type="OrthoDB" id="6402664at2"/>
<name>A0A512B8H9_9BACT</name>
<evidence type="ECO:0000313" key="2">
    <source>
        <dbReference type="EMBL" id="GEO08229.1"/>
    </source>
</evidence>
<organism evidence="2 3">
    <name type="scientific">Segetibacter aerophilus</name>
    <dbReference type="NCBI Taxonomy" id="670293"/>
    <lineage>
        <taxon>Bacteria</taxon>
        <taxon>Pseudomonadati</taxon>
        <taxon>Bacteroidota</taxon>
        <taxon>Chitinophagia</taxon>
        <taxon>Chitinophagales</taxon>
        <taxon>Chitinophagaceae</taxon>
        <taxon>Segetibacter</taxon>
    </lineage>
</organism>
<sequence>MNWILQLLINAAILLLASKLMTTVKIRSFGTAVLVALVIGILNATIGALLRFPLNLFTFFLLSFFVRLIVLAIVIKIADKFFSGFEVASFTTAIILACIMSVAGSLVSYFLIGNTY</sequence>
<keyword evidence="1" id="KW-0472">Membrane</keyword>
<protein>
    <recommendedName>
        <fullName evidence="4">Phage holin family protein</fullName>
    </recommendedName>
</protein>
<keyword evidence="1" id="KW-0812">Transmembrane</keyword>
<proteinExistence type="predicted"/>
<accession>A0A512B8H9</accession>